<evidence type="ECO:0000313" key="13">
    <source>
        <dbReference type="Proteomes" id="UP001594288"/>
    </source>
</evidence>
<dbReference type="InterPro" id="IPR005248">
    <property type="entry name" value="NadD/NMNAT"/>
</dbReference>
<name>A0ABV6YMP7_UNCEI</name>
<sequence>MSKQVKRLGILGGSFDPIHNGHLLCAEQLSESVGLDRVLFTPCSRSPHKSSHAPAPDTDRMAMVELALSDHPLFEISDLEIARGGVSYTVDTVKYLREAMGPDVELWLLLGMDAYLDIPAWKDPDVVLAECRFAVARRPGYEDRRLSADFEARTRFVNITAVDISSTGIRDRLRAGQSIRYMVPDAVEAYIRARKPYPSAGRAQDGIGS</sequence>
<proteinExistence type="inferred from homology"/>
<keyword evidence="7 10" id="KW-0067">ATP-binding</keyword>
<dbReference type="NCBIfam" id="TIGR00482">
    <property type="entry name" value="nicotinate (nicotinamide) nucleotide adenylyltransferase"/>
    <property type="match status" value="1"/>
</dbReference>
<keyword evidence="6 10" id="KW-0547">Nucleotide-binding</keyword>
<evidence type="ECO:0000256" key="6">
    <source>
        <dbReference type="ARBA" id="ARBA00022741"/>
    </source>
</evidence>
<dbReference type="NCBIfam" id="TIGR00125">
    <property type="entry name" value="cyt_tran_rel"/>
    <property type="match status" value="1"/>
</dbReference>
<evidence type="ECO:0000256" key="5">
    <source>
        <dbReference type="ARBA" id="ARBA00022695"/>
    </source>
</evidence>
<comment type="pathway">
    <text evidence="2 10">Cofactor biosynthesis; NAD(+) biosynthesis; deamido-NAD(+) from nicotinate D-ribonucleotide: step 1/1.</text>
</comment>
<comment type="caution">
    <text evidence="12">The sequence shown here is derived from an EMBL/GenBank/DDBJ whole genome shotgun (WGS) entry which is preliminary data.</text>
</comment>
<evidence type="ECO:0000256" key="4">
    <source>
        <dbReference type="ARBA" id="ARBA00022679"/>
    </source>
</evidence>
<comment type="similarity">
    <text evidence="10">Belongs to the NadD family.</text>
</comment>
<dbReference type="PANTHER" id="PTHR39321">
    <property type="entry name" value="NICOTINATE-NUCLEOTIDE ADENYLYLTRANSFERASE-RELATED"/>
    <property type="match status" value="1"/>
</dbReference>
<keyword evidence="5 10" id="KW-0548">Nucleotidyltransferase</keyword>
<evidence type="ECO:0000256" key="8">
    <source>
        <dbReference type="ARBA" id="ARBA00023027"/>
    </source>
</evidence>
<comment type="catalytic activity">
    <reaction evidence="9 10">
        <text>nicotinate beta-D-ribonucleotide + ATP + H(+) = deamido-NAD(+) + diphosphate</text>
        <dbReference type="Rhea" id="RHEA:22860"/>
        <dbReference type="ChEBI" id="CHEBI:15378"/>
        <dbReference type="ChEBI" id="CHEBI:30616"/>
        <dbReference type="ChEBI" id="CHEBI:33019"/>
        <dbReference type="ChEBI" id="CHEBI:57502"/>
        <dbReference type="ChEBI" id="CHEBI:58437"/>
        <dbReference type="EC" id="2.7.7.18"/>
    </reaction>
</comment>
<evidence type="ECO:0000256" key="2">
    <source>
        <dbReference type="ARBA" id="ARBA00005019"/>
    </source>
</evidence>
<dbReference type="EC" id="2.7.7.18" evidence="10"/>
<evidence type="ECO:0000259" key="11">
    <source>
        <dbReference type="Pfam" id="PF01467"/>
    </source>
</evidence>
<dbReference type="Proteomes" id="UP001594288">
    <property type="component" value="Unassembled WGS sequence"/>
</dbReference>
<reference evidence="12 13" key="1">
    <citation type="submission" date="2024-09" db="EMBL/GenBank/DDBJ databases">
        <authorList>
            <person name="D'Angelo T."/>
        </authorList>
    </citation>
    <scope>NUCLEOTIDE SEQUENCE [LARGE SCALE GENOMIC DNA]</scope>
    <source>
        <strain evidence="12">SAG AM-311-F02</strain>
    </source>
</reference>
<evidence type="ECO:0000256" key="9">
    <source>
        <dbReference type="ARBA" id="ARBA00048721"/>
    </source>
</evidence>
<keyword evidence="8 10" id="KW-0520">NAD</keyword>
<dbReference type="NCBIfam" id="NF000840">
    <property type="entry name" value="PRK00071.1-3"/>
    <property type="match status" value="1"/>
</dbReference>
<dbReference type="Gene3D" id="3.40.50.620">
    <property type="entry name" value="HUPs"/>
    <property type="match status" value="1"/>
</dbReference>
<comment type="function">
    <text evidence="1 10">Catalyzes the reversible adenylation of nicotinate mononucleotide (NaMN) to nicotinic acid adenine dinucleotide (NaAD).</text>
</comment>
<evidence type="ECO:0000256" key="7">
    <source>
        <dbReference type="ARBA" id="ARBA00022840"/>
    </source>
</evidence>
<dbReference type="HAMAP" id="MF_00244">
    <property type="entry name" value="NaMN_adenylyltr"/>
    <property type="match status" value="1"/>
</dbReference>
<evidence type="ECO:0000256" key="10">
    <source>
        <dbReference type="HAMAP-Rule" id="MF_00244"/>
    </source>
</evidence>
<dbReference type="PANTHER" id="PTHR39321:SF3">
    <property type="entry name" value="PHOSPHOPANTETHEINE ADENYLYLTRANSFERASE"/>
    <property type="match status" value="1"/>
</dbReference>
<dbReference type="Pfam" id="PF01467">
    <property type="entry name" value="CTP_transf_like"/>
    <property type="match status" value="1"/>
</dbReference>
<evidence type="ECO:0000256" key="1">
    <source>
        <dbReference type="ARBA" id="ARBA00002324"/>
    </source>
</evidence>
<protein>
    <recommendedName>
        <fullName evidence="10">Probable nicotinate-nucleotide adenylyltransferase</fullName>
        <ecNumber evidence="10">2.7.7.18</ecNumber>
    </recommendedName>
    <alternativeName>
        <fullName evidence="10">Deamido-NAD(+) diphosphorylase</fullName>
    </alternativeName>
    <alternativeName>
        <fullName evidence="10">Deamido-NAD(+) pyrophosphorylase</fullName>
    </alternativeName>
    <alternativeName>
        <fullName evidence="10">Nicotinate mononucleotide adenylyltransferase</fullName>
        <shortName evidence="10">NaMN adenylyltransferase</shortName>
    </alternativeName>
</protein>
<dbReference type="SUPFAM" id="SSF52374">
    <property type="entry name" value="Nucleotidylyl transferase"/>
    <property type="match status" value="1"/>
</dbReference>
<keyword evidence="3 10" id="KW-0662">Pyridine nucleotide biosynthesis</keyword>
<organism evidence="12 13">
    <name type="scientific">Eiseniibacteriota bacterium</name>
    <dbReference type="NCBI Taxonomy" id="2212470"/>
    <lineage>
        <taxon>Bacteria</taxon>
        <taxon>Candidatus Eiseniibacteriota</taxon>
    </lineage>
</organism>
<evidence type="ECO:0000256" key="3">
    <source>
        <dbReference type="ARBA" id="ARBA00022642"/>
    </source>
</evidence>
<evidence type="ECO:0000313" key="12">
    <source>
        <dbReference type="EMBL" id="MFC1799345.1"/>
    </source>
</evidence>
<dbReference type="InterPro" id="IPR004821">
    <property type="entry name" value="Cyt_trans-like"/>
</dbReference>
<gene>
    <name evidence="10 12" type="primary">nadD</name>
    <name evidence="12" type="ORF">ACFL2Z_00325</name>
</gene>
<dbReference type="CDD" id="cd02165">
    <property type="entry name" value="NMNAT"/>
    <property type="match status" value="1"/>
</dbReference>
<dbReference type="GO" id="GO:0004515">
    <property type="term" value="F:nicotinate-nucleotide adenylyltransferase activity"/>
    <property type="evidence" value="ECO:0007669"/>
    <property type="project" value="UniProtKB-EC"/>
</dbReference>
<dbReference type="EMBL" id="JBHPEI010000003">
    <property type="protein sequence ID" value="MFC1799345.1"/>
    <property type="molecule type" value="Genomic_DNA"/>
</dbReference>
<dbReference type="InterPro" id="IPR014729">
    <property type="entry name" value="Rossmann-like_a/b/a_fold"/>
</dbReference>
<keyword evidence="13" id="KW-1185">Reference proteome</keyword>
<feature type="domain" description="Cytidyltransferase-like" evidence="11">
    <location>
        <begin position="10"/>
        <end position="172"/>
    </location>
</feature>
<accession>A0ABV6YMP7</accession>
<keyword evidence="4 10" id="KW-0808">Transferase</keyword>